<gene>
    <name evidence="1" type="ORF">SeMB42_g06801</name>
</gene>
<reference evidence="1 2" key="1">
    <citation type="journal article" date="2019" name="Sci. Rep.">
        <title>Comparative genomics of chytrid fungi reveal insights into the obligate biotrophic and pathogenic lifestyle of Synchytrium endobioticum.</title>
        <authorList>
            <person name="van de Vossenberg B.T.L.H."/>
            <person name="Warris S."/>
            <person name="Nguyen H.D.T."/>
            <person name="van Gent-Pelzer M.P.E."/>
            <person name="Joly D.L."/>
            <person name="van de Geest H.C."/>
            <person name="Bonants P.J.M."/>
            <person name="Smith D.S."/>
            <person name="Levesque C.A."/>
            <person name="van der Lee T.A.J."/>
        </authorList>
    </citation>
    <scope>NUCLEOTIDE SEQUENCE [LARGE SCALE GENOMIC DNA]</scope>
    <source>
        <strain evidence="1 2">MB42</strain>
    </source>
</reference>
<sequence>MTSYNCFGPNDYVERSSFPSKRLSPRS</sequence>
<accession>A0A507CJI0</accession>
<organism evidence="1 2">
    <name type="scientific">Synchytrium endobioticum</name>
    <dbReference type="NCBI Taxonomy" id="286115"/>
    <lineage>
        <taxon>Eukaryota</taxon>
        <taxon>Fungi</taxon>
        <taxon>Fungi incertae sedis</taxon>
        <taxon>Chytridiomycota</taxon>
        <taxon>Chytridiomycota incertae sedis</taxon>
        <taxon>Chytridiomycetes</taxon>
        <taxon>Synchytriales</taxon>
        <taxon>Synchytriaceae</taxon>
        <taxon>Synchytrium</taxon>
    </lineage>
</organism>
<keyword evidence="2" id="KW-1185">Reference proteome</keyword>
<feature type="non-terminal residue" evidence="1">
    <location>
        <position position="27"/>
    </location>
</feature>
<dbReference type="VEuPathDB" id="FungiDB:SeMB42_g06801"/>
<name>A0A507CJI0_9FUNG</name>
<dbReference type="EMBL" id="QEAN01000410">
    <property type="protein sequence ID" value="TPX37903.1"/>
    <property type="molecule type" value="Genomic_DNA"/>
</dbReference>
<protein>
    <submittedName>
        <fullName evidence="1">Uncharacterized protein</fullName>
    </submittedName>
</protein>
<dbReference type="AlphaFoldDB" id="A0A507CJI0"/>
<evidence type="ECO:0000313" key="2">
    <source>
        <dbReference type="Proteomes" id="UP000317494"/>
    </source>
</evidence>
<dbReference type="Proteomes" id="UP000317494">
    <property type="component" value="Unassembled WGS sequence"/>
</dbReference>
<comment type="caution">
    <text evidence="1">The sequence shown here is derived from an EMBL/GenBank/DDBJ whole genome shotgun (WGS) entry which is preliminary data.</text>
</comment>
<proteinExistence type="predicted"/>
<evidence type="ECO:0000313" key="1">
    <source>
        <dbReference type="EMBL" id="TPX37903.1"/>
    </source>
</evidence>